<dbReference type="Pfam" id="PF00293">
    <property type="entry name" value="NUDIX"/>
    <property type="match status" value="1"/>
</dbReference>
<gene>
    <name evidence="6" type="ORF">FJM51_01065</name>
</gene>
<organism evidence="6 7">
    <name type="scientific">Amaricoccus solimangrovi</name>
    <dbReference type="NCBI Taxonomy" id="2589815"/>
    <lineage>
        <taxon>Bacteria</taxon>
        <taxon>Pseudomonadati</taxon>
        <taxon>Pseudomonadota</taxon>
        <taxon>Alphaproteobacteria</taxon>
        <taxon>Rhodobacterales</taxon>
        <taxon>Paracoccaceae</taxon>
        <taxon>Amaricoccus</taxon>
    </lineage>
</organism>
<dbReference type="PANTHER" id="PTHR12629">
    <property type="entry name" value="DIPHOSPHOINOSITOL POLYPHOSPHATE PHOSPHOHYDROLASE"/>
    <property type="match status" value="1"/>
</dbReference>
<dbReference type="RefSeq" id="WP_140452247.1">
    <property type="nucleotide sequence ID" value="NZ_VFRP01000001.1"/>
</dbReference>
<evidence type="ECO:0000256" key="1">
    <source>
        <dbReference type="ARBA" id="ARBA00001946"/>
    </source>
</evidence>
<name>A0A501WWM1_9RHOB</name>
<dbReference type="SUPFAM" id="SSF55811">
    <property type="entry name" value="Nudix"/>
    <property type="match status" value="1"/>
</dbReference>
<evidence type="ECO:0000259" key="5">
    <source>
        <dbReference type="PROSITE" id="PS51462"/>
    </source>
</evidence>
<dbReference type="InterPro" id="IPR047198">
    <property type="entry name" value="DDP-like_NUDIX"/>
</dbReference>
<reference evidence="6 7" key="1">
    <citation type="submission" date="2019-06" db="EMBL/GenBank/DDBJ databases">
        <title>A novel bacterium of genus Amaricoccus, isolated from marine sediment.</title>
        <authorList>
            <person name="Huang H."/>
            <person name="Mo K."/>
            <person name="Hu Y."/>
        </authorList>
    </citation>
    <scope>NUCLEOTIDE SEQUENCE [LARGE SCALE GENOMIC DNA]</scope>
    <source>
        <strain evidence="6 7">HB172011</strain>
    </source>
</reference>
<dbReference type="PROSITE" id="PS51462">
    <property type="entry name" value="NUDIX"/>
    <property type="match status" value="1"/>
</dbReference>
<feature type="domain" description="Nudix hydrolase" evidence="5">
    <location>
        <begin position="23"/>
        <end position="155"/>
    </location>
</feature>
<proteinExistence type="predicted"/>
<dbReference type="PANTHER" id="PTHR12629:SF0">
    <property type="entry name" value="DIPHOSPHOINOSITOL-POLYPHOSPHATE DIPHOSPHATASE"/>
    <property type="match status" value="1"/>
</dbReference>
<accession>A0A501WWM1</accession>
<keyword evidence="4" id="KW-0460">Magnesium</keyword>
<keyword evidence="7" id="KW-1185">Reference proteome</keyword>
<comment type="caution">
    <text evidence="6">The sequence shown here is derived from an EMBL/GenBank/DDBJ whole genome shotgun (WGS) entry which is preliminary data.</text>
</comment>
<dbReference type="GO" id="GO:0046872">
    <property type="term" value="F:metal ion binding"/>
    <property type="evidence" value="ECO:0007669"/>
    <property type="project" value="UniProtKB-KW"/>
</dbReference>
<dbReference type="InterPro" id="IPR015797">
    <property type="entry name" value="NUDIX_hydrolase-like_dom_sf"/>
</dbReference>
<sequence length="175" mass="20000">MPKKQELKPSPRTVLTLCRGKHPPSLQVGAICFRRAGKGVRIMLITSRDTGRWVIPKGWPTRKHSEAWAAAREAYEEAGILGTVSEKSIGFYTYRKGVKGGLSMPCVVRVYPLEARERLRHYPETGQRRVKWFKRGKAARKVRDPELARILREFDPDRRGKPPRMPKFIVHGSVA</sequence>
<keyword evidence="2" id="KW-0479">Metal-binding</keyword>
<dbReference type="Gene3D" id="3.90.79.10">
    <property type="entry name" value="Nucleoside Triphosphate Pyrophosphohydrolase"/>
    <property type="match status" value="1"/>
</dbReference>
<evidence type="ECO:0000256" key="4">
    <source>
        <dbReference type="ARBA" id="ARBA00022842"/>
    </source>
</evidence>
<dbReference type="GO" id="GO:0016462">
    <property type="term" value="F:pyrophosphatase activity"/>
    <property type="evidence" value="ECO:0007669"/>
    <property type="project" value="InterPro"/>
</dbReference>
<dbReference type="EMBL" id="VFRP01000001">
    <property type="protein sequence ID" value="TPE53669.1"/>
    <property type="molecule type" value="Genomic_DNA"/>
</dbReference>
<dbReference type="CDD" id="cd04666">
    <property type="entry name" value="NUDIX_DIPP2_like_Nudt4"/>
    <property type="match status" value="1"/>
</dbReference>
<dbReference type="OrthoDB" id="7066910at2"/>
<protein>
    <submittedName>
        <fullName evidence="6">NUDIX hydrolase</fullName>
    </submittedName>
</protein>
<comment type="cofactor">
    <cofactor evidence="1">
        <name>Mg(2+)</name>
        <dbReference type="ChEBI" id="CHEBI:18420"/>
    </cofactor>
</comment>
<dbReference type="InterPro" id="IPR000086">
    <property type="entry name" value="NUDIX_hydrolase_dom"/>
</dbReference>
<dbReference type="Proteomes" id="UP000319255">
    <property type="component" value="Unassembled WGS sequence"/>
</dbReference>
<evidence type="ECO:0000313" key="7">
    <source>
        <dbReference type="Proteomes" id="UP000319255"/>
    </source>
</evidence>
<keyword evidence="3 6" id="KW-0378">Hydrolase</keyword>
<evidence type="ECO:0000256" key="2">
    <source>
        <dbReference type="ARBA" id="ARBA00022723"/>
    </source>
</evidence>
<evidence type="ECO:0000256" key="3">
    <source>
        <dbReference type="ARBA" id="ARBA00022801"/>
    </source>
</evidence>
<evidence type="ECO:0000313" key="6">
    <source>
        <dbReference type="EMBL" id="TPE53669.1"/>
    </source>
</evidence>
<dbReference type="GO" id="GO:0005737">
    <property type="term" value="C:cytoplasm"/>
    <property type="evidence" value="ECO:0007669"/>
    <property type="project" value="TreeGrafter"/>
</dbReference>
<dbReference type="AlphaFoldDB" id="A0A501WWM1"/>